<evidence type="ECO:0000256" key="2">
    <source>
        <dbReference type="SAM" id="MobiDB-lite"/>
    </source>
</evidence>
<organism evidence="3 4">
    <name type="scientific">Citrullus colocynthis</name>
    <name type="common">colocynth</name>
    <dbReference type="NCBI Taxonomy" id="252529"/>
    <lineage>
        <taxon>Eukaryota</taxon>
        <taxon>Viridiplantae</taxon>
        <taxon>Streptophyta</taxon>
        <taxon>Embryophyta</taxon>
        <taxon>Tracheophyta</taxon>
        <taxon>Spermatophyta</taxon>
        <taxon>Magnoliopsida</taxon>
        <taxon>eudicotyledons</taxon>
        <taxon>Gunneridae</taxon>
        <taxon>Pentapetalae</taxon>
        <taxon>rosids</taxon>
        <taxon>fabids</taxon>
        <taxon>Cucurbitales</taxon>
        <taxon>Cucurbitaceae</taxon>
        <taxon>Benincaseae</taxon>
        <taxon>Citrullus</taxon>
    </lineage>
</organism>
<keyword evidence="4" id="KW-1185">Reference proteome</keyword>
<feature type="compositionally biased region" description="Basic residues" evidence="2">
    <location>
        <begin position="52"/>
        <end position="61"/>
    </location>
</feature>
<accession>A0ABP0Z4C1</accession>
<keyword evidence="1" id="KW-0175">Coiled coil</keyword>
<dbReference type="EMBL" id="OZ021741">
    <property type="protein sequence ID" value="CAK9326635.1"/>
    <property type="molecule type" value="Genomic_DNA"/>
</dbReference>
<feature type="coiled-coil region" evidence="1">
    <location>
        <begin position="5"/>
        <end position="49"/>
    </location>
</feature>
<evidence type="ECO:0000256" key="1">
    <source>
        <dbReference type="SAM" id="Coils"/>
    </source>
</evidence>
<evidence type="ECO:0000313" key="4">
    <source>
        <dbReference type="Proteomes" id="UP001642487"/>
    </source>
</evidence>
<proteinExistence type="predicted"/>
<reference evidence="3 4" key="1">
    <citation type="submission" date="2024-03" db="EMBL/GenBank/DDBJ databases">
        <authorList>
            <person name="Gkanogiannis A."/>
            <person name="Becerra Lopez-Lavalle L."/>
        </authorList>
    </citation>
    <scope>NUCLEOTIDE SEQUENCE [LARGE SCALE GENOMIC DNA]</scope>
</reference>
<sequence>MKDVIKMRTEKKQKLKEEIEEYRSTISRMQKEMTEKEKEIEKIEATEQMLGIKKRAKTKRKRDCEEDRAKKPRKAKERALQEGKRLPVWGKTPSIRPLTINGIQTKQERQEQLRLTKRIFDEEYTFLTKYTEEDKITSIYPADSKVFGPKAVALPEADPLKVFMLFQSGLVHTIYFNSMDIFRNFPIKMKRAIQLYAQRILVKKEGFLRIFSTTPEFDKEGEVIQPAIQLCKIGSSNSKYPVIGEAKEYNEIETFLNSYSVILQKGVQIKGRINYSAKSIIIWSLQSRPPMERDIKMLGDFLLRMMKNEYEFSEEVKKEICIMLQQYFTEDHICKICEKMTVGEPLCEEE</sequence>
<name>A0ABP0Z4C1_9ROSI</name>
<dbReference type="Proteomes" id="UP001642487">
    <property type="component" value="Chromosome 7"/>
</dbReference>
<protein>
    <submittedName>
        <fullName evidence="3">Uncharacterized protein</fullName>
    </submittedName>
</protein>
<evidence type="ECO:0000313" key="3">
    <source>
        <dbReference type="EMBL" id="CAK9326635.1"/>
    </source>
</evidence>
<feature type="region of interest" description="Disordered" evidence="2">
    <location>
        <begin position="51"/>
        <end position="81"/>
    </location>
</feature>
<gene>
    <name evidence="3" type="ORF">CITCOLO1_LOCUS18989</name>
</gene>